<dbReference type="Gene3D" id="3.30.497.10">
    <property type="entry name" value="Antithrombin, subunit I, domain 2"/>
    <property type="match status" value="2"/>
</dbReference>
<accession>A0A5C6P8J4</accession>
<keyword evidence="2" id="KW-0732">Signal</keyword>
<dbReference type="AlphaFoldDB" id="A0A5C6P8J4"/>
<dbReference type="SUPFAM" id="SSF56574">
    <property type="entry name" value="Serpins"/>
    <property type="match status" value="2"/>
</dbReference>
<feature type="domain" description="Serpin" evidence="3">
    <location>
        <begin position="76"/>
        <end position="415"/>
    </location>
</feature>
<dbReference type="SMART" id="SM00093">
    <property type="entry name" value="SERPIN"/>
    <property type="match status" value="2"/>
</dbReference>
<dbReference type="InterPro" id="IPR042185">
    <property type="entry name" value="Serpin_sf_2"/>
</dbReference>
<feature type="signal peptide" evidence="2">
    <location>
        <begin position="1"/>
        <end position="28"/>
    </location>
</feature>
<gene>
    <name evidence="4" type="ORF">D4764_14G0005530</name>
</gene>
<dbReference type="Gene3D" id="2.30.39.10">
    <property type="entry name" value="Alpha-1-antitrypsin, domain 1"/>
    <property type="match status" value="2"/>
</dbReference>
<evidence type="ECO:0000313" key="5">
    <source>
        <dbReference type="Proteomes" id="UP000324091"/>
    </source>
</evidence>
<evidence type="ECO:0000256" key="1">
    <source>
        <dbReference type="RuleBase" id="RU000411"/>
    </source>
</evidence>
<dbReference type="InterPro" id="IPR042178">
    <property type="entry name" value="Serpin_sf_1"/>
</dbReference>
<dbReference type="EMBL" id="RHFK02000006">
    <property type="protein sequence ID" value="TWW74550.1"/>
    <property type="molecule type" value="Genomic_DNA"/>
</dbReference>
<dbReference type="Pfam" id="PF00079">
    <property type="entry name" value="Serpin"/>
    <property type="match status" value="2"/>
</dbReference>
<dbReference type="InterPro" id="IPR036186">
    <property type="entry name" value="Serpin_sf"/>
</dbReference>
<dbReference type="InterPro" id="IPR023795">
    <property type="entry name" value="Serpin_CS"/>
</dbReference>
<dbReference type="CDD" id="cd02053">
    <property type="entry name" value="serpinF2_A2AP"/>
    <property type="match status" value="1"/>
</dbReference>
<organism evidence="4 5">
    <name type="scientific">Takifugu flavidus</name>
    <name type="common">sansaifugu</name>
    <dbReference type="NCBI Taxonomy" id="433684"/>
    <lineage>
        <taxon>Eukaryota</taxon>
        <taxon>Metazoa</taxon>
        <taxon>Chordata</taxon>
        <taxon>Craniata</taxon>
        <taxon>Vertebrata</taxon>
        <taxon>Euteleostomi</taxon>
        <taxon>Actinopterygii</taxon>
        <taxon>Neopterygii</taxon>
        <taxon>Teleostei</taxon>
        <taxon>Neoteleostei</taxon>
        <taxon>Acanthomorphata</taxon>
        <taxon>Eupercaria</taxon>
        <taxon>Tetraodontiformes</taxon>
        <taxon>Tetradontoidea</taxon>
        <taxon>Tetraodontidae</taxon>
        <taxon>Takifugu</taxon>
    </lineage>
</organism>
<dbReference type="PANTHER" id="PTHR11461:SF20">
    <property type="entry name" value="ALPHA-2-ANTIPLASMIN"/>
    <property type="match status" value="1"/>
</dbReference>
<evidence type="ECO:0000259" key="3">
    <source>
        <dbReference type="SMART" id="SM00093"/>
    </source>
</evidence>
<evidence type="ECO:0000313" key="4">
    <source>
        <dbReference type="EMBL" id="TWW74550.1"/>
    </source>
</evidence>
<dbReference type="InterPro" id="IPR033833">
    <property type="entry name" value="Alpha2AP_serpin_dom"/>
</dbReference>
<dbReference type="PROSITE" id="PS00284">
    <property type="entry name" value="SERPIN"/>
    <property type="match status" value="2"/>
</dbReference>
<comment type="caution">
    <text evidence="4">The sequence shown here is derived from an EMBL/GenBank/DDBJ whole genome shotgun (WGS) entry which is preliminary data.</text>
</comment>
<dbReference type="PANTHER" id="PTHR11461">
    <property type="entry name" value="SERINE PROTEASE INHIBITOR, SERPIN"/>
    <property type="match status" value="1"/>
</dbReference>
<dbReference type="InterPro" id="IPR023796">
    <property type="entry name" value="Serpin_dom"/>
</dbReference>
<feature type="domain" description="Serpin" evidence="3">
    <location>
        <begin position="528"/>
        <end position="872"/>
    </location>
</feature>
<dbReference type="Proteomes" id="UP000324091">
    <property type="component" value="Chromosome 14"/>
</dbReference>
<dbReference type="GO" id="GO:0051918">
    <property type="term" value="P:negative regulation of fibrinolysis"/>
    <property type="evidence" value="ECO:0007669"/>
    <property type="project" value="InterPro"/>
</dbReference>
<dbReference type="GO" id="GO:0004867">
    <property type="term" value="F:serine-type endopeptidase inhibitor activity"/>
    <property type="evidence" value="ECO:0007669"/>
    <property type="project" value="InterPro"/>
</dbReference>
<protein>
    <submittedName>
        <fullName evidence="4">Alpha-2-antiplasmin</fullName>
    </submittedName>
</protein>
<evidence type="ECO:0000256" key="2">
    <source>
        <dbReference type="SAM" id="SignalP"/>
    </source>
</evidence>
<reference evidence="4 5" key="1">
    <citation type="submission" date="2019-04" db="EMBL/GenBank/DDBJ databases">
        <title>Chromosome genome assembly for Takifugu flavidus.</title>
        <authorList>
            <person name="Xiao S."/>
        </authorList>
    </citation>
    <scope>NUCLEOTIDE SEQUENCE [LARGE SCALE GENOMIC DNA]</scope>
    <source>
        <strain evidence="4">HTHZ2018</strain>
        <tissue evidence="4">Muscle</tissue>
    </source>
</reference>
<dbReference type="GO" id="GO:0005615">
    <property type="term" value="C:extracellular space"/>
    <property type="evidence" value="ECO:0007669"/>
    <property type="project" value="InterPro"/>
</dbReference>
<comment type="similarity">
    <text evidence="1">Belongs to the serpin family.</text>
</comment>
<name>A0A5C6P8J4_9TELE</name>
<proteinExistence type="inferred from homology"/>
<feature type="chain" id="PRO_5022998885" evidence="2">
    <location>
        <begin position="29"/>
        <end position="877"/>
    </location>
</feature>
<keyword evidence="5" id="KW-1185">Reference proteome</keyword>
<dbReference type="InterPro" id="IPR000215">
    <property type="entry name" value="Serpin_fam"/>
</dbReference>
<sequence length="877" mass="96627">MLVVQEHCLEMNLHHLLLLLCLCCPGLTEEPTPGVTNASVPVSDEEDTTEAHNCRTQLVSTEEQRSLGGAIEQLGLQLLENLPIVSQQPNVILSPLSVALALAHLTLGAHNETENLLLKALHAHNLPCYHHILGGLLAHFKNTSLEVATRMYLRPGSEIKRSFVEESLARYQSRPVPLVSVEEVNQWVENATNGHISNFLERIPHGVVLMLMNAVYFKGEWQTRFDPLETSKGVFYLDNKNSVSVDMMKSFQYPFRLLHDPELKSQVASFAFKGNTSFLVVMPLPGSGNVSSLLPKLNISDLYRRLPQEKIMHVSLPKVKLQYRQELQEALTSMGLGSLFSGPNLSGISDYPLRVGSVRHASTVELNEEGVKASAATVVTTLRSISMFSVNSPFLFALVDDVSLVPLFMGIVTNPAPDNDRMSNDDPLVNGTMSDQPVSVDNKNSNNLFTERAACSAPTADSLSDVERPRAAERMKGTTFLLVIGVILRFCQAQSETEAEESMAEEEHVELFTTAQTKMGAATSDFGYNLFRALASQEAGNNVFLAPISVSAVLTQLSMGGSEHAQSQLFRALRYHTLQDPQLHDTLKNILATVKAPGKGLSTAARLYLSRRLRLKQEFLALVEKQYNVRPKAVLGKDIKEVNDWVSQQTGRKVQGFLASNFPRNSGANAVSAAYFKGKWVTRFSQSGAMDTFQVADGAPVSIPMMKQDNYPVKMGVDSDLKCTIAQIPMQDDVSMFLFLPDDLSSNMTQLEESLTAEFVQDLSMTLLPAQVSLTLPVLRLSYSKDLLPLLGDLGLSDWLLNTELQKISPQPVKLTSVNHKVVMEMAPEGNQYPPSSSAPTHLSYRADRPFLYLIRDETSGALLFIGRVVNPTGLTI</sequence>